<dbReference type="GO" id="GO:0005958">
    <property type="term" value="C:DNA-dependent protein kinase-DNA ligase 4 complex"/>
    <property type="evidence" value="ECO:0007669"/>
    <property type="project" value="TreeGrafter"/>
</dbReference>
<accession>A0A1I8MWD6</accession>
<evidence type="ECO:0000256" key="2">
    <source>
        <dbReference type="ARBA" id="ARBA00022763"/>
    </source>
</evidence>
<evidence type="ECO:0000256" key="4">
    <source>
        <dbReference type="ARBA" id="ARBA00023242"/>
    </source>
</evidence>
<dbReference type="GO" id="GO:0032807">
    <property type="term" value="C:DNA ligase IV complex"/>
    <property type="evidence" value="ECO:0007669"/>
    <property type="project" value="TreeGrafter"/>
</dbReference>
<dbReference type="VEuPathDB" id="VectorBase:MDOMA2_002590"/>
<feature type="region of interest" description="Disordered" evidence="6">
    <location>
        <begin position="207"/>
        <end position="266"/>
    </location>
</feature>
<evidence type="ECO:0000256" key="1">
    <source>
        <dbReference type="ARBA" id="ARBA00004123"/>
    </source>
</evidence>
<keyword evidence="9" id="KW-1185">Reference proteome</keyword>
<dbReference type="RefSeq" id="XP_005186642.2">
    <property type="nucleotide sequence ID" value="XM_005186585.3"/>
</dbReference>
<dbReference type="GO" id="GO:0003677">
    <property type="term" value="F:DNA binding"/>
    <property type="evidence" value="ECO:0007669"/>
    <property type="project" value="InterPro"/>
</dbReference>
<dbReference type="GO" id="GO:0006303">
    <property type="term" value="P:double-strand break repair via nonhomologous end joining"/>
    <property type="evidence" value="ECO:0007669"/>
    <property type="project" value="TreeGrafter"/>
</dbReference>
<dbReference type="PANTHER" id="PTHR28559">
    <property type="entry name" value="DNA REPAIR PROTEIN XRCC4"/>
    <property type="match status" value="1"/>
</dbReference>
<dbReference type="InterPro" id="IPR014751">
    <property type="entry name" value="XRCC4-like_C"/>
</dbReference>
<dbReference type="OrthoDB" id="8064436at2759"/>
<evidence type="ECO:0000256" key="5">
    <source>
        <dbReference type="SAM" id="Coils"/>
    </source>
</evidence>
<keyword evidence="4" id="KW-0539">Nucleus</keyword>
<gene>
    <name evidence="8" type="primary">101893032</name>
    <name evidence="10" type="synonym">LOC101893032</name>
</gene>
<dbReference type="Proteomes" id="UP001652621">
    <property type="component" value="Unplaced"/>
</dbReference>
<name>A0A1I8MWD6_MUSDO</name>
<organism evidence="8">
    <name type="scientific">Musca domestica</name>
    <name type="common">House fly</name>
    <dbReference type="NCBI Taxonomy" id="7370"/>
    <lineage>
        <taxon>Eukaryota</taxon>
        <taxon>Metazoa</taxon>
        <taxon>Ecdysozoa</taxon>
        <taxon>Arthropoda</taxon>
        <taxon>Hexapoda</taxon>
        <taxon>Insecta</taxon>
        <taxon>Pterygota</taxon>
        <taxon>Neoptera</taxon>
        <taxon>Endopterygota</taxon>
        <taxon>Diptera</taxon>
        <taxon>Brachycera</taxon>
        <taxon>Muscomorpha</taxon>
        <taxon>Muscoidea</taxon>
        <taxon>Muscidae</taxon>
        <taxon>Musca</taxon>
    </lineage>
</organism>
<dbReference type="VEuPathDB" id="VectorBase:MDOA009133"/>
<dbReference type="InterPro" id="IPR010585">
    <property type="entry name" value="DNA_repair_prot_XRCC4"/>
</dbReference>
<reference evidence="10" key="2">
    <citation type="submission" date="2025-04" db="UniProtKB">
        <authorList>
            <consortium name="RefSeq"/>
        </authorList>
    </citation>
    <scope>IDENTIFICATION</scope>
    <source>
        <strain evidence="10">Aabys</strain>
    </source>
</reference>
<proteinExistence type="predicted"/>
<dbReference type="Gene3D" id="2.170.210.10">
    <property type="entry name" value="DNA double-strand break repair and VJ recombination XRCC4, N-terminal"/>
    <property type="match status" value="1"/>
</dbReference>
<evidence type="ECO:0000313" key="10">
    <source>
        <dbReference type="RefSeq" id="XP_005186642.2"/>
    </source>
</evidence>
<evidence type="ECO:0000313" key="8">
    <source>
        <dbReference type="EnsemblMetazoa" id="MDOA009133-PA"/>
    </source>
</evidence>
<protein>
    <submittedName>
        <fullName evidence="10">Uncharacterized protein LOC101893032</fullName>
    </submittedName>
</protein>
<keyword evidence="3" id="KW-0234">DNA repair</keyword>
<dbReference type="GO" id="GO:0010165">
    <property type="term" value="P:response to X-ray"/>
    <property type="evidence" value="ECO:0007669"/>
    <property type="project" value="TreeGrafter"/>
</dbReference>
<feature type="coiled-coil region" evidence="5">
    <location>
        <begin position="179"/>
        <end position="206"/>
    </location>
</feature>
<dbReference type="AlphaFoldDB" id="A0A1I8MWD6"/>
<dbReference type="KEGG" id="mde:101893032"/>
<dbReference type="Pfam" id="PF06632">
    <property type="entry name" value="XRCC4"/>
    <property type="match status" value="1"/>
</dbReference>
<dbReference type="InterPro" id="IPR038051">
    <property type="entry name" value="XRCC4-like_N_sf"/>
</dbReference>
<dbReference type="SUPFAM" id="SSF58022">
    <property type="entry name" value="XRCC4, C-terminal oligomerization domain"/>
    <property type="match status" value="1"/>
</dbReference>
<keyword evidence="5" id="KW-0175">Coiled coil</keyword>
<dbReference type="Gene3D" id="1.20.5.370">
    <property type="match status" value="1"/>
</dbReference>
<dbReference type="PANTHER" id="PTHR28559:SF1">
    <property type="entry name" value="DNA REPAIR PROTEIN XRCC4"/>
    <property type="match status" value="1"/>
</dbReference>
<keyword evidence="2" id="KW-0227">DNA damage</keyword>
<reference evidence="8" key="1">
    <citation type="submission" date="2020-05" db="UniProtKB">
        <authorList>
            <consortium name="EnsemblMetazoa"/>
        </authorList>
    </citation>
    <scope>IDENTIFICATION</scope>
    <source>
        <strain evidence="8">Aabys</strain>
    </source>
</reference>
<comment type="subcellular location">
    <subcellularLocation>
        <location evidence="1">Nucleus</location>
    </subcellularLocation>
</comment>
<dbReference type="GeneID" id="101893032"/>
<dbReference type="EnsemblMetazoa" id="MDOA009133-RA">
    <property type="protein sequence ID" value="MDOA009133-PA"/>
    <property type="gene ID" value="MDOA009133"/>
</dbReference>
<evidence type="ECO:0000313" key="9">
    <source>
        <dbReference type="Proteomes" id="UP001652621"/>
    </source>
</evidence>
<dbReference type="InterPro" id="IPR053961">
    <property type="entry name" value="XRCC4_N"/>
</dbReference>
<evidence type="ECO:0000256" key="3">
    <source>
        <dbReference type="ARBA" id="ARBA00023204"/>
    </source>
</evidence>
<sequence>MSCNTVSVNKLLKTTDIVADSKPYFYLQTKWLEDQIMIKLQDSQTNQCYTGSVTIEQMKEAASELNIPYNEYYQECRLALTTYIALPGCSYKLDEEDNAFKVWKSEPGSIPMLYMEIPLKSMRNHYDILDTAVEELHNQNKALSERVEKAHKFDEHSRELLDDYRLCVEEKNNLERRLLRKVAVLLNTKKQKIAELEERLSKYENVEGSKGLDGNDVTIDEDDGDSHVSGPEISRKRRKQIIESETEDEEEYNANTEPLTVPESVM</sequence>
<evidence type="ECO:0000256" key="6">
    <source>
        <dbReference type="SAM" id="MobiDB-lite"/>
    </source>
</evidence>
<feature type="domain" description="XRCC4 N-terminal" evidence="7">
    <location>
        <begin position="25"/>
        <end position="105"/>
    </location>
</feature>
<dbReference type="GO" id="GO:0006310">
    <property type="term" value="P:DNA recombination"/>
    <property type="evidence" value="ECO:0007669"/>
    <property type="project" value="InterPro"/>
</dbReference>
<evidence type="ECO:0000259" key="7">
    <source>
        <dbReference type="Pfam" id="PF06632"/>
    </source>
</evidence>
<dbReference type="STRING" id="7370.A0A1I8MWD6"/>